<dbReference type="Proteomes" id="UP000292445">
    <property type="component" value="Unassembled WGS sequence"/>
</dbReference>
<comment type="similarity">
    <text evidence="1">Belongs to the LysR transcriptional regulatory family.</text>
</comment>
<dbReference type="SUPFAM" id="SSF46785">
    <property type="entry name" value="Winged helix' DNA-binding domain"/>
    <property type="match status" value="1"/>
</dbReference>
<feature type="domain" description="HTH lysR-type" evidence="5">
    <location>
        <begin position="12"/>
        <end position="69"/>
    </location>
</feature>
<dbReference type="AlphaFoldDB" id="A0A4Q7NIQ6"/>
<dbReference type="PROSITE" id="PS50931">
    <property type="entry name" value="HTH_LYSR"/>
    <property type="match status" value="1"/>
</dbReference>
<dbReference type="RefSeq" id="WP_130356090.1">
    <property type="nucleotide sequence ID" value="NZ_SGXC01000001.1"/>
</dbReference>
<proteinExistence type="inferred from homology"/>
<dbReference type="InterPro" id="IPR050389">
    <property type="entry name" value="LysR-type_TF"/>
</dbReference>
<keyword evidence="2" id="KW-0805">Transcription regulation</keyword>
<dbReference type="EMBL" id="SGXC01000001">
    <property type="protein sequence ID" value="RZS84758.1"/>
    <property type="molecule type" value="Genomic_DNA"/>
</dbReference>
<evidence type="ECO:0000259" key="5">
    <source>
        <dbReference type="PROSITE" id="PS50931"/>
    </source>
</evidence>
<keyword evidence="3 6" id="KW-0238">DNA-binding</keyword>
<dbReference type="OrthoDB" id="8583877at2"/>
<dbReference type="InterPro" id="IPR036390">
    <property type="entry name" value="WH_DNA-bd_sf"/>
</dbReference>
<dbReference type="Gene3D" id="3.40.190.10">
    <property type="entry name" value="Periplasmic binding protein-like II"/>
    <property type="match status" value="2"/>
</dbReference>
<dbReference type="PANTHER" id="PTHR30118:SF15">
    <property type="entry name" value="TRANSCRIPTIONAL REGULATORY PROTEIN"/>
    <property type="match status" value="1"/>
</dbReference>
<dbReference type="SUPFAM" id="SSF53850">
    <property type="entry name" value="Periplasmic binding protein-like II"/>
    <property type="match status" value="1"/>
</dbReference>
<dbReference type="Pfam" id="PF03466">
    <property type="entry name" value="LysR_substrate"/>
    <property type="match status" value="1"/>
</dbReference>
<dbReference type="GO" id="GO:0003677">
    <property type="term" value="F:DNA binding"/>
    <property type="evidence" value="ECO:0007669"/>
    <property type="project" value="UniProtKB-KW"/>
</dbReference>
<dbReference type="Gene3D" id="1.10.10.10">
    <property type="entry name" value="Winged helix-like DNA-binding domain superfamily/Winged helix DNA-binding domain"/>
    <property type="match status" value="1"/>
</dbReference>
<accession>A0A4Q7NIQ6</accession>
<dbReference type="PANTHER" id="PTHR30118">
    <property type="entry name" value="HTH-TYPE TRANSCRIPTIONAL REGULATOR LEUO-RELATED"/>
    <property type="match status" value="1"/>
</dbReference>
<evidence type="ECO:0000313" key="7">
    <source>
        <dbReference type="Proteomes" id="UP000292445"/>
    </source>
</evidence>
<dbReference type="InterPro" id="IPR005119">
    <property type="entry name" value="LysR_subst-bd"/>
</dbReference>
<dbReference type="GO" id="GO:0003700">
    <property type="term" value="F:DNA-binding transcription factor activity"/>
    <property type="evidence" value="ECO:0007669"/>
    <property type="project" value="InterPro"/>
</dbReference>
<name>A0A4Q7NIQ6_9BURK</name>
<evidence type="ECO:0000313" key="6">
    <source>
        <dbReference type="EMBL" id="RZS84758.1"/>
    </source>
</evidence>
<dbReference type="InterPro" id="IPR036388">
    <property type="entry name" value="WH-like_DNA-bd_sf"/>
</dbReference>
<dbReference type="InterPro" id="IPR000847">
    <property type="entry name" value="LysR_HTH_N"/>
</dbReference>
<keyword evidence="4" id="KW-0804">Transcription</keyword>
<comment type="caution">
    <text evidence="6">The sequence shown here is derived from an EMBL/GenBank/DDBJ whole genome shotgun (WGS) entry which is preliminary data.</text>
</comment>
<organism evidence="6 7">
    <name type="scientific">Pigmentiphaga kullae</name>
    <dbReference type="NCBI Taxonomy" id="151784"/>
    <lineage>
        <taxon>Bacteria</taxon>
        <taxon>Pseudomonadati</taxon>
        <taxon>Pseudomonadota</taxon>
        <taxon>Betaproteobacteria</taxon>
        <taxon>Burkholderiales</taxon>
        <taxon>Alcaligenaceae</taxon>
        <taxon>Pigmentiphaga</taxon>
    </lineage>
</organism>
<dbReference type="Pfam" id="PF00126">
    <property type="entry name" value="HTH_1"/>
    <property type="match status" value="1"/>
</dbReference>
<evidence type="ECO:0000256" key="3">
    <source>
        <dbReference type="ARBA" id="ARBA00023125"/>
    </source>
</evidence>
<evidence type="ECO:0000256" key="4">
    <source>
        <dbReference type="ARBA" id="ARBA00023163"/>
    </source>
</evidence>
<keyword evidence="7" id="KW-1185">Reference proteome</keyword>
<gene>
    <name evidence="6" type="ORF">EV675_0777</name>
</gene>
<dbReference type="CDD" id="cd08459">
    <property type="entry name" value="PBP2_DntR_NahR_LinR_like"/>
    <property type="match status" value="1"/>
</dbReference>
<evidence type="ECO:0000256" key="1">
    <source>
        <dbReference type="ARBA" id="ARBA00009437"/>
    </source>
</evidence>
<protein>
    <submittedName>
        <fullName evidence="6">DNA-binding transcriptional LysR family regulator</fullName>
    </submittedName>
</protein>
<sequence>MRPTARPLTRQIDLNLLELFDTIYQTRNLTACGQRLGLSQPAVSYGLAKLRETYGDPLFVRMQRGVVPTPFAEQLSIPVASALQTVRTTIERTEFKPQDANRSFRIAMSDAGERYFLPKLLAYLGEHAPGITVESLSADLRELGEGLASGDIDMAMGFIPGLGKQIHQQTLFPEHFVYVRRKDRATQGKPLTLGQLRNSRHILAAPPATHHLAAVEGVLLSRAVRAEIALRVRSFLSVLPIVADTNLIAPVPSNFGRLAVRESNLEICESPVKFPVFDLNMYWHHRYHADPALTWLRESLVELFGSQQGKRGRKGTS</sequence>
<dbReference type="PRINTS" id="PR00039">
    <property type="entry name" value="HTHLYSR"/>
</dbReference>
<reference evidence="6 7" key="1">
    <citation type="submission" date="2019-02" db="EMBL/GenBank/DDBJ databases">
        <title>Genomic Encyclopedia of Type Strains, Phase IV (KMG-IV): sequencing the most valuable type-strain genomes for metagenomic binning, comparative biology and taxonomic classification.</title>
        <authorList>
            <person name="Goeker M."/>
        </authorList>
    </citation>
    <scope>NUCLEOTIDE SEQUENCE [LARGE SCALE GENOMIC DNA]</scope>
    <source>
        <strain evidence="6 7">K24</strain>
    </source>
</reference>
<evidence type="ECO:0000256" key="2">
    <source>
        <dbReference type="ARBA" id="ARBA00023015"/>
    </source>
</evidence>